<comment type="caution">
    <text evidence="3">The sequence shown here is derived from an EMBL/GenBank/DDBJ whole genome shotgun (WGS) entry which is preliminary data.</text>
</comment>
<keyword evidence="4" id="KW-1185">Reference proteome</keyword>
<dbReference type="OrthoDB" id="67499at2"/>
<name>A0A5C4W1S4_9ACTN</name>
<evidence type="ECO:0000256" key="1">
    <source>
        <dbReference type="ARBA" id="ARBA00001946"/>
    </source>
</evidence>
<dbReference type="CDD" id="cd04690">
    <property type="entry name" value="NUDIX_Hydrolase"/>
    <property type="match status" value="1"/>
</dbReference>
<dbReference type="RefSeq" id="WP_139633940.1">
    <property type="nucleotide sequence ID" value="NZ_VDLX02000012.1"/>
</dbReference>
<dbReference type="Pfam" id="PF00293">
    <property type="entry name" value="NUDIX"/>
    <property type="match status" value="1"/>
</dbReference>
<dbReference type="PANTHER" id="PTHR43046">
    <property type="entry name" value="GDP-MANNOSE MANNOSYL HYDROLASE"/>
    <property type="match status" value="1"/>
</dbReference>
<evidence type="ECO:0000256" key="2">
    <source>
        <dbReference type="ARBA" id="ARBA00022801"/>
    </source>
</evidence>
<dbReference type="AlphaFoldDB" id="A0A5C4W1S4"/>
<dbReference type="PANTHER" id="PTHR43046:SF2">
    <property type="entry name" value="8-OXO-DGTP DIPHOSPHATASE-RELATED"/>
    <property type="match status" value="1"/>
</dbReference>
<gene>
    <name evidence="3" type="ORF">FH608_029710</name>
</gene>
<dbReference type="GO" id="GO:0016787">
    <property type="term" value="F:hydrolase activity"/>
    <property type="evidence" value="ECO:0007669"/>
    <property type="project" value="UniProtKB-KW"/>
</dbReference>
<comment type="cofactor">
    <cofactor evidence="1">
        <name>Mg(2+)</name>
        <dbReference type="ChEBI" id="CHEBI:18420"/>
    </cofactor>
</comment>
<proteinExistence type="predicted"/>
<dbReference type="EMBL" id="VDLX02000012">
    <property type="protein sequence ID" value="KAB8191439.1"/>
    <property type="molecule type" value="Genomic_DNA"/>
</dbReference>
<dbReference type="SUPFAM" id="SSF55811">
    <property type="entry name" value="Nudix"/>
    <property type="match status" value="1"/>
</dbReference>
<dbReference type="Proteomes" id="UP000312512">
    <property type="component" value="Unassembled WGS sequence"/>
</dbReference>
<evidence type="ECO:0000313" key="3">
    <source>
        <dbReference type="EMBL" id="KAB8191439.1"/>
    </source>
</evidence>
<dbReference type="InterPro" id="IPR015797">
    <property type="entry name" value="NUDIX_hydrolase-like_dom_sf"/>
</dbReference>
<protein>
    <submittedName>
        <fullName evidence="3">NUDIX domain-containing protein</fullName>
    </submittedName>
</protein>
<keyword evidence="2" id="KW-0378">Hydrolase</keyword>
<dbReference type="PROSITE" id="PS51462">
    <property type="entry name" value="NUDIX"/>
    <property type="match status" value="1"/>
</dbReference>
<accession>A0A5C4W1S4</accession>
<sequence length="139" mass="15638">MEQRDEGGAQVREKVAWVLVRDHQVLVTRSHGRDVFYFPGGMREPGESDSQTLVREIDEELQTAIDPATMVHVGTFEVPAGHPERGPFRMICYTADHQGPLAPAMEIAEKAWFGYADRHRVSYVDSLVLQALYDGGLLR</sequence>
<organism evidence="3 4">
    <name type="scientific">Nonomuraea phyllanthi</name>
    <dbReference type="NCBI Taxonomy" id="2219224"/>
    <lineage>
        <taxon>Bacteria</taxon>
        <taxon>Bacillati</taxon>
        <taxon>Actinomycetota</taxon>
        <taxon>Actinomycetes</taxon>
        <taxon>Streptosporangiales</taxon>
        <taxon>Streptosporangiaceae</taxon>
        <taxon>Nonomuraea</taxon>
    </lineage>
</organism>
<dbReference type="InterPro" id="IPR000086">
    <property type="entry name" value="NUDIX_hydrolase_dom"/>
</dbReference>
<dbReference type="Gene3D" id="3.90.79.10">
    <property type="entry name" value="Nucleoside Triphosphate Pyrophosphohydrolase"/>
    <property type="match status" value="1"/>
</dbReference>
<reference evidence="3 4" key="1">
    <citation type="submission" date="2019-10" db="EMBL/GenBank/DDBJ databases">
        <title>Nonomuraea sp. nov., isolated from Phyllanthus amarus.</title>
        <authorList>
            <person name="Klykleung N."/>
            <person name="Tanasupawat S."/>
        </authorList>
    </citation>
    <scope>NUCLEOTIDE SEQUENCE [LARGE SCALE GENOMIC DNA]</scope>
    <source>
        <strain evidence="3 4">PA1-10</strain>
    </source>
</reference>
<evidence type="ECO:0000313" key="4">
    <source>
        <dbReference type="Proteomes" id="UP000312512"/>
    </source>
</evidence>